<dbReference type="FunFam" id="3.40.50.2000:FF:000149">
    <property type="entry name" value="Glycogen phosphorylase, muscle form"/>
    <property type="match status" value="1"/>
</dbReference>
<dbReference type="AlphaFoldDB" id="A0A1X2FK50"/>
<keyword evidence="7 10" id="KW-0663">Pyridoxal phosphate</keyword>
<dbReference type="EC" id="2.4.1.1" evidence="11"/>
<evidence type="ECO:0000256" key="9">
    <source>
        <dbReference type="ARBA" id="ARBA00025174"/>
    </source>
</evidence>
<dbReference type="PIRSF" id="PIRSF000460">
    <property type="entry name" value="Pprylas_GlgP"/>
    <property type="match status" value="1"/>
</dbReference>
<dbReference type="PANTHER" id="PTHR11468">
    <property type="entry name" value="GLYCOGEN PHOSPHORYLASE"/>
    <property type="match status" value="1"/>
</dbReference>
<dbReference type="PROSITE" id="PS00102">
    <property type="entry name" value="PHOSPHORYLASE"/>
    <property type="match status" value="1"/>
</dbReference>
<dbReference type="Gene3D" id="3.40.50.2000">
    <property type="entry name" value="Glycogen Phosphorylase B"/>
    <property type="match status" value="2"/>
</dbReference>
<evidence type="ECO:0000256" key="10">
    <source>
        <dbReference type="PIRSR" id="PIRSR000460-1"/>
    </source>
</evidence>
<dbReference type="FunFam" id="3.40.50.2000:FF:000005">
    <property type="entry name" value="Alpha-1,4 glucan phosphorylase"/>
    <property type="match status" value="1"/>
</dbReference>
<evidence type="ECO:0000313" key="13">
    <source>
        <dbReference type="Proteomes" id="UP000193964"/>
    </source>
</evidence>
<keyword evidence="8 11" id="KW-0119">Carbohydrate metabolism</keyword>
<dbReference type="RefSeq" id="WP_085142100.1">
    <property type="nucleotide sequence ID" value="NZ_JACKUA010000038.1"/>
</dbReference>
<comment type="cofactor">
    <cofactor evidence="2 11">
        <name>pyridoxal 5'-phosphate</name>
        <dbReference type="ChEBI" id="CHEBI:597326"/>
    </cofactor>
</comment>
<comment type="similarity">
    <text evidence="3 11">Belongs to the glycogen phosphorylase family.</text>
</comment>
<dbReference type="InterPro" id="IPR035090">
    <property type="entry name" value="Pyridoxal_P_attach_site"/>
</dbReference>
<protein>
    <recommendedName>
        <fullName evidence="11">Alpha-1,4 glucan phosphorylase</fullName>
        <ecNumber evidence="11">2.4.1.1</ecNumber>
    </recommendedName>
</protein>
<evidence type="ECO:0000256" key="6">
    <source>
        <dbReference type="ARBA" id="ARBA00022679"/>
    </source>
</evidence>
<comment type="catalytic activity">
    <reaction evidence="1 11">
        <text>[(1-&gt;4)-alpha-D-glucosyl](n) + phosphate = [(1-&gt;4)-alpha-D-glucosyl](n-1) + alpha-D-glucose 1-phosphate</text>
        <dbReference type="Rhea" id="RHEA:41732"/>
        <dbReference type="Rhea" id="RHEA-COMP:9584"/>
        <dbReference type="Rhea" id="RHEA-COMP:9586"/>
        <dbReference type="ChEBI" id="CHEBI:15444"/>
        <dbReference type="ChEBI" id="CHEBI:43474"/>
        <dbReference type="ChEBI" id="CHEBI:58601"/>
        <dbReference type="EC" id="2.4.1.1"/>
    </reaction>
</comment>
<dbReference type="GO" id="GO:0008184">
    <property type="term" value="F:glycogen phosphorylase activity"/>
    <property type="evidence" value="ECO:0007669"/>
    <property type="project" value="InterPro"/>
</dbReference>
<organism evidence="12 13">
    <name type="scientific">Mycolicibacterium wolinskyi</name>
    <dbReference type="NCBI Taxonomy" id="59750"/>
    <lineage>
        <taxon>Bacteria</taxon>
        <taxon>Bacillati</taxon>
        <taxon>Actinomycetota</taxon>
        <taxon>Actinomycetes</taxon>
        <taxon>Mycobacteriales</taxon>
        <taxon>Mycobacteriaceae</taxon>
        <taxon>Mycolicibacterium</taxon>
    </lineage>
</organism>
<keyword evidence="4" id="KW-0321">Glycogen metabolism</keyword>
<dbReference type="CDD" id="cd04300">
    <property type="entry name" value="GT35_Glycogen_Phosphorylase"/>
    <property type="match status" value="1"/>
</dbReference>
<evidence type="ECO:0000256" key="8">
    <source>
        <dbReference type="ARBA" id="ARBA00023277"/>
    </source>
</evidence>
<gene>
    <name evidence="12" type="ORF">AWC31_12655</name>
</gene>
<reference evidence="12 13" key="1">
    <citation type="submission" date="2016-01" db="EMBL/GenBank/DDBJ databases">
        <title>The new phylogeny of the genus Mycobacterium.</title>
        <authorList>
            <person name="Tarcisio F."/>
            <person name="Conor M."/>
            <person name="Antonella G."/>
            <person name="Elisabetta G."/>
            <person name="Giulia F.S."/>
            <person name="Sara T."/>
            <person name="Anna F."/>
            <person name="Clotilde B."/>
            <person name="Roberto B."/>
            <person name="Veronica D.S."/>
            <person name="Fabio R."/>
            <person name="Monica P."/>
            <person name="Olivier J."/>
            <person name="Enrico T."/>
            <person name="Nicola S."/>
        </authorList>
    </citation>
    <scope>NUCLEOTIDE SEQUENCE [LARGE SCALE GENOMIC DNA]</scope>
    <source>
        <strain evidence="12 13">ATCC 700010</strain>
    </source>
</reference>
<accession>A0A1X2FK50</accession>
<dbReference type="GO" id="GO:0030170">
    <property type="term" value="F:pyridoxal phosphate binding"/>
    <property type="evidence" value="ECO:0007669"/>
    <property type="project" value="InterPro"/>
</dbReference>
<dbReference type="Proteomes" id="UP000193964">
    <property type="component" value="Unassembled WGS sequence"/>
</dbReference>
<keyword evidence="5 11" id="KW-0328">Glycosyltransferase</keyword>
<dbReference type="GO" id="GO:0005980">
    <property type="term" value="P:glycogen catabolic process"/>
    <property type="evidence" value="ECO:0007669"/>
    <property type="project" value="TreeGrafter"/>
</dbReference>
<dbReference type="SUPFAM" id="SSF53756">
    <property type="entry name" value="UDP-Glycosyltransferase/glycogen phosphorylase"/>
    <property type="match status" value="1"/>
</dbReference>
<evidence type="ECO:0000256" key="7">
    <source>
        <dbReference type="ARBA" id="ARBA00022898"/>
    </source>
</evidence>
<sequence>MTDVVPSAPVHEHSRTGLSADALRRGIVDHLRYSIGRPAAALRPEHYYRALALAVRDRMQDNRVVSTQTSLDLGRKVTCYLSAEFLMGPQLGANLLNLQIESAARAALAELGQDLDEVLACEEEPGLGNGGLGRLAACYLDSLATLERPAIGYGIRYEFGIFDQEIHDGWQVEKTDNWLDAGNPWEIAKPDVSYLVYWGGYAEHYVDDAGHDRVRWVPGRVLKGVAYDTPIQGYGVKTCNVLTLWSARAVKSFALDAFNTGDYYRAVEDEVNSETVTKVLYPNDEPEAGKRLRLLQQYFFVSCSLQHVLHILDDLADVSVHELPDRFALQLNDTHPSIGVAELMRLLVDERGLGWDEAWAITVASFGYTNHTLLPEALETWPLAMFGESLPRHLEIIYEINRRFLDEVRAAFPGDEDRVRRMSLIGEDNGKSVRMAHLATVGSHAINGVAALHSELLKASVLKDFYELWPERFSNKTNGVTPRRFLALSNPGLRDLLDETVGQGWLTDLTKLRGLEAYADDATFRARWRAVKRANKARLADYVHATTGVELNPDWLFDIQVKRIHEYKRQHLNVLHIITLYHRLKQNPGLAISPRAFIFGGKAAPGYFLAKRIIKLINAVADTVNTDPAVNQFIKVAFVPNFNVQNAQLIYPAADLSEQISTAGKEASGTGNMKFMLNGALTIGTLDGANVEMRDEVGAENFFLFGLTEADVTRVKAQGYRPADYITTNDELAAVLGLIELGQFSGGDTEVLRPIVDSLRNSDPFLVLADYAEYVACQDRVSAVWRDTDAWTRMSILNSARSGKFSSDRAITEYCDDIWGVGRVSVRD</sequence>
<evidence type="ECO:0000256" key="1">
    <source>
        <dbReference type="ARBA" id="ARBA00001275"/>
    </source>
</evidence>
<evidence type="ECO:0000313" key="12">
    <source>
        <dbReference type="EMBL" id="ORX18813.1"/>
    </source>
</evidence>
<evidence type="ECO:0000256" key="2">
    <source>
        <dbReference type="ARBA" id="ARBA00001933"/>
    </source>
</evidence>
<dbReference type="GO" id="GO:0005737">
    <property type="term" value="C:cytoplasm"/>
    <property type="evidence" value="ECO:0007669"/>
    <property type="project" value="TreeGrafter"/>
</dbReference>
<keyword evidence="6 11" id="KW-0808">Transferase</keyword>
<dbReference type="OrthoDB" id="9760804at2"/>
<feature type="modified residue" description="N6-(pyridoxal phosphate)lysine" evidence="10">
    <location>
        <position position="674"/>
    </location>
</feature>
<dbReference type="InterPro" id="IPR000811">
    <property type="entry name" value="Glyco_trans_35"/>
</dbReference>
<dbReference type="Pfam" id="PF00343">
    <property type="entry name" value="Phosphorylase"/>
    <property type="match status" value="1"/>
</dbReference>
<comment type="function">
    <text evidence="9">Phosphorylase is an important allosteric enzyme in carbohydrate metabolism. Enzymes from different sources differ in their regulatory mechanisms and in their natural substrates. However, all known phosphorylases share catalytic and structural properties.</text>
</comment>
<name>A0A1X2FK50_9MYCO</name>
<evidence type="ECO:0000256" key="3">
    <source>
        <dbReference type="ARBA" id="ARBA00006047"/>
    </source>
</evidence>
<dbReference type="PANTHER" id="PTHR11468:SF3">
    <property type="entry name" value="GLYCOGEN PHOSPHORYLASE, LIVER FORM"/>
    <property type="match status" value="1"/>
</dbReference>
<comment type="function">
    <text evidence="11">Allosteric enzyme that catalyzes the rate-limiting step in glycogen catabolism, the phosphorolytic cleavage of glycogen to produce glucose-1-phosphate, and plays a central role in maintaining cellular and organismal glucose homeostasis.</text>
</comment>
<dbReference type="NCBIfam" id="TIGR02093">
    <property type="entry name" value="P_ylase"/>
    <property type="match status" value="1"/>
</dbReference>
<evidence type="ECO:0000256" key="11">
    <source>
        <dbReference type="RuleBase" id="RU000587"/>
    </source>
</evidence>
<evidence type="ECO:0000256" key="4">
    <source>
        <dbReference type="ARBA" id="ARBA00022600"/>
    </source>
</evidence>
<proteinExistence type="inferred from homology"/>
<comment type="caution">
    <text evidence="12">The sequence shown here is derived from an EMBL/GenBank/DDBJ whole genome shotgun (WGS) entry which is preliminary data.</text>
</comment>
<dbReference type="InterPro" id="IPR011833">
    <property type="entry name" value="Glycg_phsphrylas"/>
</dbReference>
<evidence type="ECO:0000256" key="5">
    <source>
        <dbReference type="ARBA" id="ARBA00022676"/>
    </source>
</evidence>
<dbReference type="EMBL" id="LQQA01000004">
    <property type="protein sequence ID" value="ORX18813.1"/>
    <property type="molecule type" value="Genomic_DNA"/>
</dbReference>